<keyword evidence="5" id="KW-0833">Ubl conjugation pathway</keyword>
<dbReference type="EMBL" id="CAJJDP010000054">
    <property type="protein sequence ID" value="CAD8169882.1"/>
    <property type="molecule type" value="Genomic_DNA"/>
</dbReference>
<feature type="domain" description="RING-type" evidence="9">
    <location>
        <begin position="196"/>
        <end position="393"/>
    </location>
</feature>
<dbReference type="PROSITE" id="PS00518">
    <property type="entry name" value="ZF_RING_1"/>
    <property type="match status" value="1"/>
</dbReference>
<feature type="domain" description="RING-type" evidence="8">
    <location>
        <begin position="200"/>
        <end position="251"/>
    </location>
</feature>
<dbReference type="SMART" id="SM00184">
    <property type="entry name" value="RING"/>
    <property type="match status" value="2"/>
</dbReference>
<dbReference type="GO" id="GO:0008270">
    <property type="term" value="F:zinc ion binding"/>
    <property type="evidence" value="ECO:0007669"/>
    <property type="project" value="UniProtKB-KW"/>
</dbReference>
<evidence type="ECO:0000256" key="2">
    <source>
        <dbReference type="ARBA" id="ARBA00022723"/>
    </source>
</evidence>
<evidence type="ECO:0000259" key="9">
    <source>
        <dbReference type="PROSITE" id="PS51873"/>
    </source>
</evidence>
<keyword evidence="11" id="KW-1185">Reference proteome</keyword>
<dbReference type="PROSITE" id="PS50089">
    <property type="entry name" value="ZF_RING_2"/>
    <property type="match status" value="1"/>
</dbReference>
<comment type="caution">
    <text evidence="10">The sequence shown here is derived from an EMBL/GenBank/DDBJ whole genome shotgun (WGS) entry which is preliminary data.</text>
</comment>
<dbReference type="PROSITE" id="PS51873">
    <property type="entry name" value="TRIAD"/>
    <property type="match status" value="1"/>
</dbReference>
<dbReference type="Pfam" id="PF22191">
    <property type="entry name" value="IBR_1"/>
    <property type="match status" value="1"/>
</dbReference>
<dbReference type="OMA" id="CCKESET"/>
<protein>
    <submittedName>
        <fullName evidence="10">Uncharacterized protein</fullName>
    </submittedName>
</protein>
<accession>A0A8S1V1U5</accession>
<dbReference type="InterPro" id="IPR017907">
    <property type="entry name" value="Znf_RING_CS"/>
</dbReference>
<dbReference type="Proteomes" id="UP000683925">
    <property type="component" value="Unassembled WGS sequence"/>
</dbReference>
<dbReference type="InterPro" id="IPR044066">
    <property type="entry name" value="TRIAD_supradom"/>
</dbReference>
<name>A0A8S1V1U5_PAROT</name>
<organism evidence="10 11">
    <name type="scientific">Paramecium octaurelia</name>
    <dbReference type="NCBI Taxonomy" id="43137"/>
    <lineage>
        <taxon>Eukaryota</taxon>
        <taxon>Sar</taxon>
        <taxon>Alveolata</taxon>
        <taxon>Ciliophora</taxon>
        <taxon>Intramacronucleata</taxon>
        <taxon>Oligohymenophorea</taxon>
        <taxon>Peniculida</taxon>
        <taxon>Parameciidae</taxon>
        <taxon>Paramecium</taxon>
    </lineage>
</organism>
<keyword evidence="1" id="KW-0808">Transferase</keyword>
<evidence type="ECO:0000259" key="8">
    <source>
        <dbReference type="PROSITE" id="PS50089"/>
    </source>
</evidence>
<dbReference type="Pfam" id="PF13639">
    <property type="entry name" value="zf-RING_2"/>
    <property type="match status" value="1"/>
</dbReference>
<sequence>MQTNLKTNPYSQAIVNFVNFPEKIMENPGRLYELIEGLCQQKINPEIEYDGSNFCCHCQEYFVENNYKNLPCGHNVHFECFKNYLSEQPFYIESIDTYSCCKESETCQQVLISDELSKYILGEEEYNNLRNLYVMDQNDNYDLFDPEDQQIEKQEDQYLQNETEKQAENQSQNDQVIANKVEQQQQVEKQQNQKRITFDCLICFNSYDVEQDGITLDCDHRFCISCIREQIYSSVSNGKFKESDLVCPLCNHSINFFIIQNCAPVCSAKINELRTQNFDSSSKYERFVTCPGKGCPESYFISIFLEFPTCKTCKLQFCANGCDKVHQGMTCEQYKHKTRTKQEKGLVECPKCKVQIFKDGGCNHITCRCKHEFCYVCSKPYKPKRECDCPQMTTLERFFDRIKNIYFSR</sequence>
<keyword evidence="2" id="KW-0479">Metal-binding</keyword>
<evidence type="ECO:0000256" key="6">
    <source>
        <dbReference type="ARBA" id="ARBA00022833"/>
    </source>
</evidence>
<reference evidence="10" key="1">
    <citation type="submission" date="2021-01" db="EMBL/GenBank/DDBJ databases">
        <authorList>
            <consortium name="Genoscope - CEA"/>
            <person name="William W."/>
        </authorList>
    </citation>
    <scope>NUCLEOTIDE SEQUENCE</scope>
</reference>
<dbReference type="FunFam" id="1.20.120.1750:FF:000060">
    <property type="entry name" value="RBR-type E3 ubiquitin transferase"/>
    <property type="match status" value="1"/>
</dbReference>
<evidence type="ECO:0000256" key="3">
    <source>
        <dbReference type="ARBA" id="ARBA00022737"/>
    </source>
</evidence>
<dbReference type="InterPro" id="IPR031127">
    <property type="entry name" value="E3_UB_ligase_RBR"/>
</dbReference>
<dbReference type="InterPro" id="IPR001841">
    <property type="entry name" value="Znf_RING"/>
</dbReference>
<dbReference type="OrthoDB" id="304870at2759"/>
<dbReference type="AlphaFoldDB" id="A0A8S1V1U5"/>
<evidence type="ECO:0000256" key="1">
    <source>
        <dbReference type="ARBA" id="ARBA00022679"/>
    </source>
</evidence>
<dbReference type="PANTHER" id="PTHR11685">
    <property type="entry name" value="RBR FAMILY RING FINGER AND IBR DOMAIN-CONTAINING"/>
    <property type="match status" value="1"/>
</dbReference>
<keyword evidence="4 7" id="KW-0863">Zinc-finger</keyword>
<keyword evidence="3" id="KW-0677">Repeat</keyword>
<dbReference type="GO" id="GO:0016567">
    <property type="term" value="P:protein ubiquitination"/>
    <property type="evidence" value="ECO:0007669"/>
    <property type="project" value="InterPro"/>
</dbReference>
<dbReference type="GO" id="GO:0004842">
    <property type="term" value="F:ubiquitin-protein transferase activity"/>
    <property type="evidence" value="ECO:0007669"/>
    <property type="project" value="InterPro"/>
</dbReference>
<gene>
    <name evidence="10" type="ORF">POCTA_138.1.T0540186</name>
</gene>
<evidence type="ECO:0000256" key="7">
    <source>
        <dbReference type="PROSITE-ProRule" id="PRU00175"/>
    </source>
</evidence>
<evidence type="ECO:0000256" key="5">
    <source>
        <dbReference type="ARBA" id="ARBA00022786"/>
    </source>
</evidence>
<evidence type="ECO:0000313" key="10">
    <source>
        <dbReference type="EMBL" id="CAD8169882.1"/>
    </source>
</evidence>
<proteinExistence type="predicted"/>
<keyword evidence="6" id="KW-0862">Zinc</keyword>
<evidence type="ECO:0000256" key="4">
    <source>
        <dbReference type="ARBA" id="ARBA00022771"/>
    </source>
</evidence>
<evidence type="ECO:0000313" key="11">
    <source>
        <dbReference type="Proteomes" id="UP000683925"/>
    </source>
</evidence>